<dbReference type="Pfam" id="PF06051">
    <property type="entry name" value="DUF928"/>
    <property type="match status" value="1"/>
</dbReference>
<evidence type="ECO:0008006" key="5">
    <source>
        <dbReference type="Google" id="ProtNLM"/>
    </source>
</evidence>
<feature type="chain" id="PRO_5030083068" description="DUF928 domain-containing protein" evidence="2">
    <location>
        <begin position="24"/>
        <end position="260"/>
    </location>
</feature>
<reference evidence="3" key="1">
    <citation type="submission" date="2018-12" db="EMBL/GenBank/DDBJ databases">
        <authorList>
            <person name="Will S."/>
            <person name="Neumann-Schaal M."/>
            <person name="Henke P."/>
        </authorList>
    </citation>
    <scope>NUCLEOTIDE SEQUENCE</scope>
    <source>
        <strain evidence="3">PCC 7102</strain>
    </source>
</reference>
<feature type="region of interest" description="Disordered" evidence="1">
    <location>
        <begin position="25"/>
        <end position="64"/>
    </location>
</feature>
<evidence type="ECO:0000313" key="3">
    <source>
        <dbReference type="EMBL" id="RUT04411.1"/>
    </source>
</evidence>
<evidence type="ECO:0000256" key="1">
    <source>
        <dbReference type="SAM" id="MobiDB-lite"/>
    </source>
</evidence>
<dbReference type="EMBL" id="RSCL01000011">
    <property type="protein sequence ID" value="RUT04411.1"/>
    <property type="molecule type" value="Genomic_DNA"/>
</dbReference>
<protein>
    <recommendedName>
        <fullName evidence="5">DUF928 domain-containing protein</fullName>
    </recommendedName>
</protein>
<keyword evidence="2" id="KW-0732">Signal</keyword>
<dbReference type="Proteomes" id="UP000271624">
    <property type="component" value="Unassembled WGS sequence"/>
</dbReference>
<evidence type="ECO:0000313" key="4">
    <source>
        <dbReference type="Proteomes" id="UP000271624"/>
    </source>
</evidence>
<proteinExistence type="predicted"/>
<reference evidence="3" key="2">
    <citation type="journal article" date="2019" name="Genome Biol. Evol.">
        <title>Day and night: Metabolic profiles and evolutionary relationships of six axenic non-marine cyanobacteria.</title>
        <authorList>
            <person name="Will S.E."/>
            <person name="Henke P."/>
            <person name="Boedeker C."/>
            <person name="Huang S."/>
            <person name="Brinkmann H."/>
            <person name="Rohde M."/>
            <person name="Jarek M."/>
            <person name="Friedl T."/>
            <person name="Seufert S."/>
            <person name="Schumacher M."/>
            <person name="Overmann J."/>
            <person name="Neumann-Schaal M."/>
            <person name="Petersen J."/>
        </authorList>
    </citation>
    <scope>NUCLEOTIDE SEQUENCE [LARGE SCALE GENOMIC DNA]</scope>
    <source>
        <strain evidence="3">PCC 7102</strain>
    </source>
</reference>
<organism evidence="3 4">
    <name type="scientific">Dulcicalothrix desertica PCC 7102</name>
    <dbReference type="NCBI Taxonomy" id="232991"/>
    <lineage>
        <taxon>Bacteria</taxon>
        <taxon>Bacillati</taxon>
        <taxon>Cyanobacteriota</taxon>
        <taxon>Cyanophyceae</taxon>
        <taxon>Nostocales</taxon>
        <taxon>Calotrichaceae</taxon>
        <taxon>Dulcicalothrix</taxon>
    </lineage>
</organism>
<dbReference type="RefSeq" id="WP_127083008.1">
    <property type="nucleotide sequence ID" value="NZ_RSCL01000011.1"/>
</dbReference>
<dbReference type="AlphaFoldDB" id="A0A3S1IYC0"/>
<feature type="signal peptide" evidence="2">
    <location>
        <begin position="1"/>
        <end position="23"/>
    </location>
</feature>
<keyword evidence="4" id="KW-1185">Reference proteome</keyword>
<comment type="caution">
    <text evidence="3">The sequence shown here is derived from an EMBL/GenBank/DDBJ whole genome shotgun (WGS) entry which is preliminary data.</text>
</comment>
<name>A0A3S1IYC0_9CYAN</name>
<gene>
    <name evidence="3" type="ORF">DSM106972_046390</name>
</gene>
<dbReference type="InterPro" id="IPR010328">
    <property type="entry name" value="DUF928"/>
</dbReference>
<sequence>MKRMFLTALILSSTIQYPMQAIAQTPKPAPTKSTSRPVFIPPKLPPNIGTVSGRRTGMGSRDNCSATSTELTALVPSQSAPAIKQTSTSQKEVVGGLTTSERPTFLFYVPYTSSSAESSSNAQFTLQDSQGNEIYRSQVALPSNPSVINVTLASNVALQVDKQYQWFFKVRCTIQQAASVPIYVEGSIQRVNLNPSIISQLETATPVQKAAIYAANGIWFDSINILAQLRSSNEVEWQSLLQSIGLSNISNIPFSQTLTN</sequence>
<dbReference type="OrthoDB" id="536034at2"/>
<evidence type="ECO:0000256" key="2">
    <source>
        <dbReference type="SAM" id="SignalP"/>
    </source>
</evidence>
<accession>A0A3S1IYC0</accession>